<proteinExistence type="predicted"/>
<name>C8V847_EMENI</name>
<dbReference type="Gene3D" id="1.10.600.10">
    <property type="entry name" value="Farnesyl Diphosphate Synthase"/>
    <property type="match status" value="1"/>
</dbReference>
<dbReference type="OMA" id="IDCHEAM"/>
<reference evidence="2" key="2">
    <citation type="journal article" date="2009" name="Fungal Genet. Biol.">
        <title>The 2008 update of the Aspergillus nidulans genome annotation: a community effort.</title>
        <authorList>
            <person name="Wortman J.R."/>
            <person name="Gilsenan J.M."/>
            <person name="Joardar V."/>
            <person name="Deegan J."/>
            <person name="Clutterbuck J."/>
            <person name="Andersen M.R."/>
            <person name="Archer D."/>
            <person name="Bencina M."/>
            <person name="Braus G."/>
            <person name="Coutinho P."/>
            <person name="von Dohren H."/>
            <person name="Doonan J."/>
            <person name="Driessen A.J."/>
            <person name="Durek P."/>
            <person name="Espeso E."/>
            <person name="Fekete E."/>
            <person name="Flipphi M."/>
            <person name="Estrada C.G."/>
            <person name="Geysens S."/>
            <person name="Goldman G."/>
            <person name="de Groot P.W."/>
            <person name="Hansen K."/>
            <person name="Harris S.D."/>
            <person name="Heinekamp T."/>
            <person name="Helmstaedt K."/>
            <person name="Henrissat B."/>
            <person name="Hofmann G."/>
            <person name="Homan T."/>
            <person name="Horio T."/>
            <person name="Horiuchi H."/>
            <person name="James S."/>
            <person name="Jones M."/>
            <person name="Karaffa L."/>
            <person name="Karanyi Z."/>
            <person name="Kato M."/>
            <person name="Keller N."/>
            <person name="Kelly D.E."/>
            <person name="Kiel J.A."/>
            <person name="Kim J.M."/>
            <person name="van der Klei I.J."/>
            <person name="Klis F.M."/>
            <person name="Kovalchuk A."/>
            <person name="Krasevec N."/>
            <person name="Kubicek C.P."/>
            <person name="Liu B."/>
            <person name="Maccabe A."/>
            <person name="Meyer V."/>
            <person name="Mirabito P."/>
            <person name="Miskei M."/>
            <person name="Mos M."/>
            <person name="Mullins J."/>
            <person name="Nelson D.R."/>
            <person name="Nielsen J."/>
            <person name="Oakley B.R."/>
            <person name="Osmani S.A."/>
            <person name="Pakula T."/>
            <person name="Paszewski A."/>
            <person name="Paulsen I."/>
            <person name="Pilsyk S."/>
            <person name="Pocsi I."/>
            <person name="Punt P.J."/>
            <person name="Ram A.F."/>
            <person name="Ren Q."/>
            <person name="Robellet X."/>
            <person name="Robson G."/>
            <person name="Seiboth B."/>
            <person name="van Solingen P."/>
            <person name="Specht T."/>
            <person name="Sun J."/>
            <person name="Taheri-Talesh N."/>
            <person name="Takeshita N."/>
            <person name="Ussery D."/>
            <person name="vanKuyk P.A."/>
            <person name="Visser H."/>
            <person name="van de Vondervoort P.J."/>
            <person name="de Vries R.P."/>
            <person name="Walton J."/>
            <person name="Xiang X."/>
            <person name="Xiong Y."/>
            <person name="Zeng A.P."/>
            <person name="Brandt B.W."/>
            <person name="Cornell M.J."/>
            <person name="van den Hondel C.A."/>
            <person name="Visser J."/>
            <person name="Oliver S.G."/>
            <person name="Turner G."/>
        </authorList>
    </citation>
    <scope>GENOME REANNOTATION</scope>
    <source>
        <strain evidence="2">FGSC A4 / ATCC 38163 / CBS 112.46 / NRRL 194 / M139</strain>
    </source>
</reference>
<dbReference type="InParanoid" id="C8V847"/>
<protein>
    <submittedName>
        <fullName evidence="1">Uncharacterized protein</fullName>
    </submittedName>
</protein>
<reference evidence="2" key="1">
    <citation type="journal article" date="2005" name="Nature">
        <title>Sequencing of Aspergillus nidulans and comparative analysis with A. fumigatus and A. oryzae.</title>
        <authorList>
            <person name="Galagan J.E."/>
            <person name="Calvo S.E."/>
            <person name="Cuomo C."/>
            <person name="Ma L.J."/>
            <person name="Wortman J.R."/>
            <person name="Batzoglou S."/>
            <person name="Lee S.I."/>
            <person name="Basturkmen M."/>
            <person name="Spevak C.C."/>
            <person name="Clutterbuck J."/>
            <person name="Kapitonov V."/>
            <person name="Jurka J."/>
            <person name="Scazzocchio C."/>
            <person name="Farman M."/>
            <person name="Butler J."/>
            <person name="Purcell S."/>
            <person name="Harris S."/>
            <person name="Braus G.H."/>
            <person name="Draht O."/>
            <person name="Busch S."/>
            <person name="D'Enfert C."/>
            <person name="Bouchier C."/>
            <person name="Goldman G.H."/>
            <person name="Bell-Pedersen D."/>
            <person name="Griffiths-Jones S."/>
            <person name="Doonan J.H."/>
            <person name="Yu J."/>
            <person name="Vienken K."/>
            <person name="Pain A."/>
            <person name="Freitag M."/>
            <person name="Selker E.U."/>
            <person name="Archer D.B."/>
            <person name="Penalva M.A."/>
            <person name="Oakley B.R."/>
            <person name="Momany M."/>
            <person name="Tanaka T."/>
            <person name="Kumagai T."/>
            <person name="Asai K."/>
            <person name="Machida M."/>
            <person name="Nierman W.C."/>
            <person name="Denning D.W."/>
            <person name="Caddick M."/>
            <person name="Hynes M."/>
            <person name="Paoletti M."/>
            <person name="Fischer R."/>
            <person name="Miller B."/>
            <person name="Dyer P."/>
            <person name="Sachs M.S."/>
            <person name="Osmani S.A."/>
            <person name="Birren B.W."/>
        </authorList>
    </citation>
    <scope>NUCLEOTIDE SEQUENCE [LARGE SCALE GENOMIC DNA]</scope>
    <source>
        <strain evidence="2">FGSC A4 / ATCC 38163 / CBS 112.46 / NRRL 194 / M139</strain>
    </source>
</reference>
<dbReference type="STRING" id="227321.C8V847"/>
<evidence type="ECO:0000313" key="1">
    <source>
        <dbReference type="EMBL" id="CBF76229.1"/>
    </source>
</evidence>
<dbReference type="RefSeq" id="XP_050467569.1">
    <property type="nucleotide sequence ID" value="XM_050611552.1"/>
</dbReference>
<gene>
    <name evidence="1" type="ORF">ANIA_11455</name>
</gene>
<dbReference type="KEGG" id="ani:ANIA_11455"/>
<evidence type="ECO:0000313" key="2">
    <source>
        <dbReference type="Proteomes" id="UP000000560"/>
    </source>
</evidence>
<dbReference type="InterPro" id="IPR008949">
    <property type="entry name" value="Isoprenoid_synthase_dom_sf"/>
</dbReference>
<dbReference type="AlphaFoldDB" id="C8V847"/>
<dbReference type="Proteomes" id="UP000000560">
    <property type="component" value="Chromosome III"/>
</dbReference>
<dbReference type="VEuPathDB" id="FungiDB:AN11455"/>
<dbReference type="HOGENOM" id="CLU_2497885_0_0_1"/>
<keyword evidence="2" id="KW-1185">Reference proteome</keyword>
<dbReference type="GeneID" id="74897035"/>
<organism evidence="1 2">
    <name type="scientific">Emericella nidulans (strain FGSC A4 / ATCC 38163 / CBS 112.46 / NRRL 194 / M139)</name>
    <name type="common">Aspergillus nidulans</name>
    <dbReference type="NCBI Taxonomy" id="227321"/>
    <lineage>
        <taxon>Eukaryota</taxon>
        <taxon>Fungi</taxon>
        <taxon>Dikarya</taxon>
        <taxon>Ascomycota</taxon>
        <taxon>Pezizomycotina</taxon>
        <taxon>Eurotiomycetes</taxon>
        <taxon>Eurotiomycetidae</taxon>
        <taxon>Eurotiales</taxon>
        <taxon>Aspergillaceae</taxon>
        <taxon>Aspergillus</taxon>
        <taxon>Aspergillus subgen. Nidulantes</taxon>
    </lineage>
</organism>
<dbReference type="OrthoDB" id="2861623at2759"/>
<dbReference type="EMBL" id="BN001303">
    <property type="protein sequence ID" value="CBF76229.1"/>
    <property type="molecule type" value="Genomic_DNA"/>
</dbReference>
<accession>C8V847</accession>
<sequence>MVTVIMLNDGVDCNQAMRLSHQFVQQEAAQGFQKVERHLRTQSLVVSTERSVEDAFIEGCKNVVMGLTHWRQSPSYSPSDWADLVN</sequence>